<dbReference type="InterPro" id="IPR003737">
    <property type="entry name" value="GlcNAc_PI_deacetylase-related"/>
</dbReference>
<reference evidence="2" key="1">
    <citation type="submission" date="2015-07" db="EMBL/GenBank/DDBJ databases">
        <title>Complete genome sequence and phylogenetic analysis of Limnochorda pilosa.</title>
        <authorList>
            <person name="Watanabe M."/>
            <person name="Kojima H."/>
            <person name="Fukui M."/>
        </authorList>
    </citation>
    <scope>NUCLEOTIDE SEQUENCE [LARGE SCALE GENOMIC DNA]</scope>
    <source>
        <strain evidence="2">HC45</strain>
    </source>
</reference>
<dbReference type="SUPFAM" id="SSF102588">
    <property type="entry name" value="LmbE-like"/>
    <property type="match status" value="1"/>
</dbReference>
<dbReference type="AlphaFoldDB" id="A0A0K2SMQ3"/>
<keyword evidence="2" id="KW-1185">Reference proteome</keyword>
<name>A0A0K2SMQ3_LIMPI</name>
<dbReference type="InterPro" id="IPR024078">
    <property type="entry name" value="LmbE-like_dom_sf"/>
</dbReference>
<dbReference type="OrthoDB" id="3514174at2"/>
<protein>
    <submittedName>
        <fullName evidence="1">LmbE family protein</fullName>
    </submittedName>
</protein>
<dbReference type="Gene3D" id="3.40.50.10320">
    <property type="entry name" value="LmbE-like"/>
    <property type="match status" value="1"/>
</dbReference>
<dbReference type="PATRIC" id="fig|1555112.3.peg.2490"/>
<dbReference type="EMBL" id="AP014924">
    <property type="protein sequence ID" value="BAS28282.1"/>
    <property type="molecule type" value="Genomic_DNA"/>
</dbReference>
<dbReference type="Proteomes" id="UP000065807">
    <property type="component" value="Chromosome"/>
</dbReference>
<dbReference type="RefSeq" id="WP_068138413.1">
    <property type="nucleotide sequence ID" value="NZ_AP014924.1"/>
</dbReference>
<accession>A0A0K2SMQ3</accession>
<organism evidence="1 2">
    <name type="scientific">Limnochorda pilosa</name>
    <dbReference type="NCBI Taxonomy" id="1555112"/>
    <lineage>
        <taxon>Bacteria</taxon>
        <taxon>Bacillati</taxon>
        <taxon>Bacillota</taxon>
        <taxon>Limnochordia</taxon>
        <taxon>Limnochordales</taxon>
        <taxon>Limnochordaceae</taxon>
        <taxon>Limnochorda</taxon>
    </lineage>
</organism>
<evidence type="ECO:0000313" key="2">
    <source>
        <dbReference type="Proteomes" id="UP000065807"/>
    </source>
</evidence>
<dbReference type="STRING" id="1555112.LIP_2441"/>
<sequence>MSDGTRHIMVVGAHAGDGEIMAGLLVAKYTRAGHRATFVHLTPGEKGHPTLAPEAYAEQKRREAVEVDRRLGAETVFLPYKDAELPLNDEVKVALCDVIRERRPDILVTHWQGSIHPDHERAHFITEGARFFAALPAIQRALPAHGAWGLWYAENWEDPYGFEIDTYVDVSDVFDLWVDAVQGYELFGGKVSSFRYLDYYKALATLRGCLAGTRYAVGLMSPRGTNVRKEKAGLPGFPV</sequence>
<dbReference type="Pfam" id="PF02585">
    <property type="entry name" value="PIG-L"/>
    <property type="match status" value="1"/>
</dbReference>
<evidence type="ECO:0000313" key="1">
    <source>
        <dbReference type="EMBL" id="BAS28282.1"/>
    </source>
</evidence>
<proteinExistence type="predicted"/>
<dbReference type="KEGG" id="lpil:LIP_2441"/>
<reference evidence="2" key="2">
    <citation type="journal article" date="2016" name="Int. J. Syst. Evol. Microbiol.">
        <title>Complete genome sequence and cell structure of Limnochorda pilosa, a Gram-negative spore-former within the phylum Firmicutes.</title>
        <authorList>
            <person name="Watanabe M."/>
            <person name="Kojima H."/>
            <person name="Fukui M."/>
        </authorList>
    </citation>
    <scope>NUCLEOTIDE SEQUENCE [LARGE SCALE GENOMIC DNA]</scope>
    <source>
        <strain evidence="2">HC45</strain>
    </source>
</reference>
<gene>
    <name evidence="1" type="ORF">LIP_2441</name>
</gene>